<organism evidence="2">
    <name type="scientific">Chrysotila carterae</name>
    <name type="common">Marine alga</name>
    <name type="synonym">Syracosphaera carterae</name>
    <dbReference type="NCBI Taxonomy" id="13221"/>
    <lineage>
        <taxon>Eukaryota</taxon>
        <taxon>Haptista</taxon>
        <taxon>Haptophyta</taxon>
        <taxon>Prymnesiophyceae</taxon>
        <taxon>Isochrysidales</taxon>
        <taxon>Isochrysidaceae</taxon>
        <taxon>Chrysotila</taxon>
    </lineage>
</organism>
<dbReference type="EMBL" id="HBIZ01044991">
    <property type="protein sequence ID" value="CAE0776139.1"/>
    <property type="molecule type" value="Transcribed_RNA"/>
</dbReference>
<reference evidence="2" key="1">
    <citation type="submission" date="2021-01" db="EMBL/GenBank/DDBJ databases">
        <authorList>
            <person name="Corre E."/>
            <person name="Pelletier E."/>
            <person name="Niang G."/>
            <person name="Scheremetjew M."/>
            <person name="Finn R."/>
            <person name="Kale V."/>
            <person name="Holt S."/>
            <person name="Cochrane G."/>
            <person name="Meng A."/>
            <person name="Brown T."/>
            <person name="Cohen L."/>
        </authorList>
    </citation>
    <scope>NUCLEOTIDE SEQUENCE</scope>
    <source>
        <strain evidence="2">CCMP645</strain>
    </source>
</reference>
<protein>
    <recommendedName>
        <fullName evidence="3">Methyltransferase FkbM domain-containing protein</fullName>
    </recommendedName>
</protein>
<dbReference type="AlphaFoldDB" id="A0A7S4F6B9"/>
<sequence>MPGSKSLLLLALAFAYFLIDSCNAQQTLSPKPTLKRKCTANWFFNEDGGLQTKKMPDGSKIYSQSYQDAVLMRLFDMIGTRNRYCVEFGFGYVDEDLHGAALLLKNSGLNTRRLKEVGWNSTFFDAVVADPTINLKRVVLTQENIADEFRKAGLPLEIDYVSIDVDSIEAWLLLGLLQGGYRPRVFSVEFNTAFRPHDLVSHQKEWHPWNRSMVFGASAGTLNMVATMFGYKLVARVRKLDLFFVRADILDAVCPPSIQPEYMDHMHGVGSKILHGPPKSTEEAERLVDFPLALMGLTDAARKKAQLTLQEMGVRIGERMSKKRSTRPG</sequence>
<evidence type="ECO:0000313" key="2">
    <source>
        <dbReference type="EMBL" id="CAE0776139.1"/>
    </source>
</evidence>
<proteinExistence type="predicted"/>
<evidence type="ECO:0000256" key="1">
    <source>
        <dbReference type="SAM" id="SignalP"/>
    </source>
</evidence>
<accession>A0A7S4F6B9</accession>
<keyword evidence="1" id="KW-0732">Signal</keyword>
<feature type="chain" id="PRO_5031245220" description="Methyltransferase FkbM domain-containing protein" evidence="1">
    <location>
        <begin position="25"/>
        <end position="329"/>
    </location>
</feature>
<name>A0A7S4F6B9_CHRCT</name>
<feature type="signal peptide" evidence="1">
    <location>
        <begin position="1"/>
        <end position="24"/>
    </location>
</feature>
<evidence type="ECO:0008006" key="3">
    <source>
        <dbReference type="Google" id="ProtNLM"/>
    </source>
</evidence>
<gene>
    <name evidence="2" type="ORF">PCAR00345_LOCUS28775</name>
</gene>